<name>A0A2N3WW05_9NOCA</name>
<dbReference type="Gene3D" id="3.10.450.50">
    <property type="match status" value="1"/>
</dbReference>
<feature type="domain" description="SnoaL-like" evidence="1">
    <location>
        <begin position="13"/>
        <end position="104"/>
    </location>
</feature>
<dbReference type="OrthoDB" id="3257148at2"/>
<reference evidence="2 3" key="1">
    <citation type="submission" date="2017-12" db="EMBL/GenBank/DDBJ databases">
        <title>Sequencing the genomes of 1000 Actinobacteria strains.</title>
        <authorList>
            <person name="Klenk H.-P."/>
        </authorList>
    </citation>
    <scope>NUCLEOTIDE SEQUENCE [LARGE SCALE GENOMIC DNA]</scope>
    <source>
        <strain evidence="2 3">DSM 44489</strain>
    </source>
</reference>
<evidence type="ECO:0000313" key="3">
    <source>
        <dbReference type="Proteomes" id="UP000233766"/>
    </source>
</evidence>
<keyword evidence="3" id="KW-1185">Reference proteome</keyword>
<accession>A0A2N3WW05</accession>
<dbReference type="InterPro" id="IPR037401">
    <property type="entry name" value="SnoaL-like"/>
</dbReference>
<evidence type="ECO:0000313" key="2">
    <source>
        <dbReference type="EMBL" id="PKV98052.1"/>
    </source>
</evidence>
<comment type="caution">
    <text evidence="2">The sequence shown here is derived from an EMBL/GenBank/DDBJ whole genome shotgun (WGS) entry which is preliminary data.</text>
</comment>
<sequence length="114" mass="12355">MPESAVAVQTALHYFTALTAGNLSKAMRYVADDVVCDTQGRRVSGSRAYRQFIAECLPAIRGATLIASFGNETTAVLIYDLTSPPRLRCRGADRLVVDKAKIVNIVTVVDQVPQ</sequence>
<protein>
    <submittedName>
        <fullName evidence="2">SnoaL-like protein</fullName>
    </submittedName>
</protein>
<dbReference type="EMBL" id="PJMW01000001">
    <property type="protein sequence ID" value="PKV98052.1"/>
    <property type="molecule type" value="Genomic_DNA"/>
</dbReference>
<proteinExistence type="predicted"/>
<dbReference type="Proteomes" id="UP000233766">
    <property type="component" value="Unassembled WGS sequence"/>
</dbReference>
<dbReference type="RefSeq" id="WP_101462575.1">
    <property type="nucleotide sequence ID" value="NZ_PJMW01000001.1"/>
</dbReference>
<dbReference type="Pfam" id="PF12680">
    <property type="entry name" value="SnoaL_2"/>
    <property type="match status" value="1"/>
</dbReference>
<dbReference type="SUPFAM" id="SSF54427">
    <property type="entry name" value="NTF2-like"/>
    <property type="match status" value="1"/>
</dbReference>
<gene>
    <name evidence="2" type="ORF">ATK86_0058</name>
</gene>
<organism evidence="2 3">
    <name type="scientific">Nocardia fluminea</name>
    <dbReference type="NCBI Taxonomy" id="134984"/>
    <lineage>
        <taxon>Bacteria</taxon>
        <taxon>Bacillati</taxon>
        <taxon>Actinomycetota</taxon>
        <taxon>Actinomycetes</taxon>
        <taxon>Mycobacteriales</taxon>
        <taxon>Nocardiaceae</taxon>
        <taxon>Nocardia</taxon>
    </lineage>
</organism>
<evidence type="ECO:0000259" key="1">
    <source>
        <dbReference type="Pfam" id="PF12680"/>
    </source>
</evidence>
<dbReference type="InterPro" id="IPR032710">
    <property type="entry name" value="NTF2-like_dom_sf"/>
</dbReference>
<dbReference type="AlphaFoldDB" id="A0A2N3WW05"/>